<name>A0ABV8G1U2_9ACTN</name>
<evidence type="ECO:0000256" key="1">
    <source>
        <dbReference type="SAM" id="MobiDB-lite"/>
    </source>
</evidence>
<gene>
    <name evidence="2" type="ORF">ACFOY2_04845</name>
</gene>
<dbReference type="Proteomes" id="UP001595851">
    <property type="component" value="Unassembled WGS sequence"/>
</dbReference>
<feature type="compositionally biased region" description="Basic residues" evidence="1">
    <location>
        <begin position="69"/>
        <end position="80"/>
    </location>
</feature>
<protein>
    <recommendedName>
        <fullName evidence="4">DNA-binding protein</fullName>
    </recommendedName>
</protein>
<dbReference type="EMBL" id="JBHSBI010000002">
    <property type="protein sequence ID" value="MFC4006536.1"/>
    <property type="molecule type" value="Genomic_DNA"/>
</dbReference>
<reference evidence="3" key="1">
    <citation type="journal article" date="2019" name="Int. J. Syst. Evol. Microbiol.">
        <title>The Global Catalogue of Microorganisms (GCM) 10K type strain sequencing project: providing services to taxonomists for standard genome sequencing and annotation.</title>
        <authorList>
            <consortium name="The Broad Institute Genomics Platform"/>
            <consortium name="The Broad Institute Genome Sequencing Center for Infectious Disease"/>
            <person name="Wu L."/>
            <person name="Ma J."/>
        </authorList>
    </citation>
    <scope>NUCLEOTIDE SEQUENCE [LARGE SCALE GENOMIC DNA]</scope>
    <source>
        <strain evidence="3">TBRC 1276</strain>
    </source>
</reference>
<accession>A0ABV8G1U2</accession>
<comment type="caution">
    <text evidence="2">The sequence shown here is derived from an EMBL/GenBank/DDBJ whole genome shotgun (WGS) entry which is preliminary data.</text>
</comment>
<evidence type="ECO:0000313" key="2">
    <source>
        <dbReference type="EMBL" id="MFC4006536.1"/>
    </source>
</evidence>
<evidence type="ECO:0008006" key="4">
    <source>
        <dbReference type="Google" id="ProtNLM"/>
    </source>
</evidence>
<keyword evidence="3" id="KW-1185">Reference proteome</keyword>
<feature type="region of interest" description="Disordered" evidence="1">
    <location>
        <begin position="59"/>
        <end position="110"/>
    </location>
</feature>
<sequence>MKPLERVFTLAQTVEWFGGEDVVTEYWLKKTARTLQIGTRLGRKLVFTETQLQMLLDAHALQGQEPKPARKPGTVKKPRPAKPQNIPAANTAVTPLCARPERARSYRGTA</sequence>
<evidence type="ECO:0000313" key="3">
    <source>
        <dbReference type="Proteomes" id="UP001595851"/>
    </source>
</evidence>
<proteinExistence type="predicted"/>
<organism evidence="2 3">
    <name type="scientific">Nonomuraea purpurea</name>
    <dbReference type="NCBI Taxonomy" id="1849276"/>
    <lineage>
        <taxon>Bacteria</taxon>
        <taxon>Bacillati</taxon>
        <taxon>Actinomycetota</taxon>
        <taxon>Actinomycetes</taxon>
        <taxon>Streptosporangiales</taxon>
        <taxon>Streptosporangiaceae</taxon>
        <taxon>Nonomuraea</taxon>
    </lineage>
</organism>
<dbReference type="RefSeq" id="WP_379526677.1">
    <property type="nucleotide sequence ID" value="NZ_JBHSBI010000002.1"/>
</dbReference>